<dbReference type="AlphaFoldDB" id="A0A0K0XWU7"/>
<dbReference type="InterPro" id="IPR028098">
    <property type="entry name" value="Glyco_trans_4-like_N"/>
</dbReference>
<dbReference type="SUPFAM" id="SSF53756">
    <property type="entry name" value="UDP-Glycosyltransferase/glycogen phosphorylase"/>
    <property type="match status" value="1"/>
</dbReference>
<dbReference type="EMBL" id="CP012154">
    <property type="protein sequence ID" value="AKS42107.1"/>
    <property type="molecule type" value="Genomic_DNA"/>
</dbReference>
<dbReference type="CDD" id="cd03814">
    <property type="entry name" value="GT4-like"/>
    <property type="match status" value="1"/>
</dbReference>
<dbReference type="InterPro" id="IPR050194">
    <property type="entry name" value="Glycosyltransferase_grp1"/>
</dbReference>
<dbReference type="Pfam" id="PF13692">
    <property type="entry name" value="Glyco_trans_1_4"/>
    <property type="match status" value="1"/>
</dbReference>
<keyword evidence="2" id="KW-0808">Transferase</keyword>
<dbReference type="Gene3D" id="3.40.50.2000">
    <property type="entry name" value="Glycogen Phosphorylase B"/>
    <property type="match status" value="2"/>
</dbReference>
<gene>
    <name evidence="2" type="ORF">WM2015_1738</name>
</gene>
<dbReference type="STRING" id="1579979.WM2015_1738"/>
<keyword evidence="3" id="KW-1185">Reference proteome</keyword>
<accession>A0A0K0XWU7</accession>
<dbReference type="RefSeq" id="WP_082169591.1">
    <property type="nucleotide sequence ID" value="NZ_CP012154.1"/>
</dbReference>
<dbReference type="GO" id="GO:0016757">
    <property type="term" value="F:glycosyltransferase activity"/>
    <property type="evidence" value="ECO:0007669"/>
    <property type="project" value="UniProtKB-ARBA"/>
</dbReference>
<sequence length="370" mass="41782">MRILLVTDAWAPQVNGVVRTLETTREHLRRMGHEVEVLSPEGQRTMPCPGYPEIRLTLRPGKRLRELMRTRRFDAVHIATEGPIGLAARRWCLRHGLAFTTSYHTRFPEYLQMRAPVPLAWSYAYLRWFHRPAANTLVRTDTQRRLLEDHGFTHLSVWPGSVDTRLFRPQDSQVLDLPRPIAMYVGRVAREKNLEAFLDLDVRGSKVIVGDGPDLERLRRAYPDAHFLGYRHGQALVDCLNCADVFVFPSRTETLGLVMLEAMACGVPVAAFPAPGPIDLITDGANGALDENLAAAYYRALSVDRTACVEFAEQFSWERSTRRFLRSLSPIDGEQTRRPSRVDSATGAYNPAPCESHPRARKAESIAQPS</sequence>
<dbReference type="PANTHER" id="PTHR45947:SF3">
    <property type="entry name" value="SULFOQUINOVOSYL TRANSFERASE SQD2"/>
    <property type="match status" value="1"/>
</dbReference>
<evidence type="ECO:0000313" key="3">
    <source>
        <dbReference type="Proteomes" id="UP000066624"/>
    </source>
</evidence>
<feature type="domain" description="Glycosyltransferase subfamily 4-like N-terminal" evidence="1">
    <location>
        <begin position="14"/>
        <end position="165"/>
    </location>
</feature>
<dbReference type="Pfam" id="PF13439">
    <property type="entry name" value="Glyco_transf_4"/>
    <property type="match status" value="1"/>
</dbReference>
<proteinExistence type="predicted"/>
<dbReference type="Proteomes" id="UP000066624">
    <property type="component" value="Chromosome"/>
</dbReference>
<reference evidence="2 3" key="1">
    <citation type="submission" date="2015-07" db="EMBL/GenBank/DDBJ databases">
        <authorList>
            <person name="Noorani M."/>
        </authorList>
    </citation>
    <scope>NUCLEOTIDE SEQUENCE [LARGE SCALE GENOMIC DNA]</scope>
    <source>
        <strain evidence="2 3">KCTC 42284</strain>
    </source>
</reference>
<evidence type="ECO:0000259" key="1">
    <source>
        <dbReference type="Pfam" id="PF13439"/>
    </source>
</evidence>
<protein>
    <submittedName>
        <fullName evidence="2">Glycosyltransferase</fullName>
    </submittedName>
</protein>
<dbReference type="OrthoDB" id="9802525at2"/>
<dbReference type="KEGG" id="wma:WM2015_1738"/>
<dbReference type="PANTHER" id="PTHR45947">
    <property type="entry name" value="SULFOQUINOVOSYL TRANSFERASE SQD2"/>
    <property type="match status" value="1"/>
</dbReference>
<evidence type="ECO:0000313" key="2">
    <source>
        <dbReference type="EMBL" id="AKS42107.1"/>
    </source>
</evidence>
<organism evidence="2 3">
    <name type="scientific">Wenzhouxiangella marina</name>
    <dbReference type="NCBI Taxonomy" id="1579979"/>
    <lineage>
        <taxon>Bacteria</taxon>
        <taxon>Pseudomonadati</taxon>
        <taxon>Pseudomonadota</taxon>
        <taxon>Gammaproteobacteria</taxon>
        <taxon>Chromatiales</taxon>
        <taxon>Wenzhouxiangellaceae</taxon>
        <taxon>Wenzhouxiangella</taxon>
    </lineage>
</organism>
<name>A0A0K0XWU7_9GAMM</name>